<gene>
    <name evidence="1" type="ORF">ZHAS_00020995</name>
</gene>
<evidence type="ECO:0000313" key="3">
    <source>
        <dbReference type="Proteomes" id="UP000030765"/>
    </source>
</evidence>
<protein>
    <submittedName>
        <fullName evidence="1">AGAP013087-PA-like protein</fullName>
    </submittedName>
</protein>
<reference evidence="2" key="2">
    <citation type="submission" date="2020-05" db="UniProtKB">
        <authorList>
            <consortium name="EnsemblMetazoa"/>
        </authorList>
    </citation>
    <scope>IDENTIFICATION</scope>
</reference>
<dbReference type="EnsemblMetazoa" id="ASIC020995-RA">
    <property type="protein sequence ID" value="ASIC020995-PA"/>
    <property type="gene ID" value="ASIC020995"/>
</dbReference>
<dbReference type="EMBL" id="ATLV01025994">
    <property type="status" value="NOT_ANNOTATED_CDS"/>
    <property type="molecule type" value="Genomic_DNA"/>
</dbReference>
<accession>A0A084WR89</accession>
<sequence>MGSLRQKLRNVFSWQHDDYTFEAIDEVVPTTNPPENPPDVVNENKSGKFLKGSSSKMAVGGFCDKYIVIGKFCGVGRDV</sequence>
<evidence type="ECO:0000313" key="2">
    <source>
        <dbReference type="EnsemblMetazoa" id="ASIC020995-PA"/>
    </source>
</evidence>
<dbReference type="Proteomes" id="UP000030765">
    <property type="component" value="Unassembled WGS sequence"/>
</dbReference>
<organism evidence="1">
    <name type="scientific">Anopheles sinensis</name>
    <name type="common">Mosquito</name>
    <dbReference type="NCBI Taxonomy" id="74873"/>
    <lineage>
        <taxon>Eukaryota</taxon>
        <taxon>Metazoa</taxon>
        <taxon>Ecdysozoa</taxon>
        <taxon>Arthropoda</taxon>
        <taxon>Hexapoda</taxon>
        <taxon>Insecta</taxon>
        <taxon>Pterygota</taxon>
        <taxon>Neoptera</taxon>
        <taxon>Endopterygota</taxon>
        <taxon>Diptera</taxon>
        <taxon>Nematocera</taxon>
        <taxon>Culicoidea</taxon>
        <taxon>Culicidae</taxon>
        <taxon>Anophelinae</taxon>
        <taxon>Anopheles</taxon>
    </lineage>
</organism>
<proteinExistence type="predicted"/>
<name>A0A084WR89_ANOSI</name>
<keyword evidence="3" id="KW-1185">Reference proteome</keyword>
<dbReference type="AlphaFoldDB" id="A0A084WR89"/>
<dbReference type="VEuPathDB" id="VectorBase:ASIC020995"/>
<reference evidence="1 3" key="1">
    <citation type="journal article" date="2014" name="BMC Genomics">
        <title>Genome sequence of Anopheles sinensis provides insight into genetics basis of mosquito competence for malaria parasites.</title>
        <authorList>
            <person name="Zhou D."/>
            <person name="Zhang D."/>
            <person name="Ding G."/>
            <person name="Shi L."/>
            <person name="Hou Q."/>
            <person name="Ye Y."/>
            <person name="Xu Y."/>
            <person name="Zhou H."/>
            <person name="Xiong C."/>
            <person name="Li S."/>
            <person name="Yu J."/>
            <person name="Hong S."/>
            <person name="Yu X."/>
            <person name="Zou P."/>
            <person name="Chen C."/>
            <person name="Chang X."/>
            <person name="Wang W."/>
            <person name="Lv Y."/>
            <person name="Sun Y."/>
            <person name="Ma L."/>
            <person name="Shen B."/>
            <person name="Zhu C."/>
        </authorList>
    </citation>
    <scope>NUCLEOTIDE SEQUENCE [LARGE SCALE GENOMIC DNA]</scope>
</reference>
<dbReference type="EMBL" id="KE525404">
    <property type="protein sequence ID" value="KFB52733.1"/>
    <property type="molecule type" value="Genomic_DNA"/>
</dbReference>
<evidence type="ECO:0000313" key="1">
    <source>
        <dbReference type="EMBL" id="KFB52733.1"/>
    </source>
</evidence>